<reference evidence="2" key="1">
    <citation type="submission" date="2020-08" db="EMBL/GenBank/DDBJ databases">
        <title>Multicomponent nature underlies the extraordinary mechanical properties of spider dragline silk.</title>
        <authorList>
            <person name="Kono N."/>
            <person name="Nakamura H."/>
            <person name="Mori M."/>
            <person name="Yoshida Y."/>
            <person name="Ohtoshi R."/>
            <person name="Malay A.D."/>
            <person name="Moran D.A.P."/>
            <person name="Tomita M."/>
            <person name="Numata K."/>
            <person name="Arakawa K."/>
        </authorList>
    </citation>
    <scope>NUCLEOTIDE SEQUENCE</scope>
</reference>
<evidence type="ECO:0000256" key="1">
    <source>
        <dbReference type="SAM" id="MobiDB-lite"/>
    </source>
</evidence>
<evidence type="ECO:0000313" key="2">
    <source>
        <dbReference type="EMBL" id="GFX90374.1"/>
    </source>
</evidence>
<feature type="compositionally biased region" description="Basic and acidic residues" evidence="1">
    <location>
        <begin position="1"/>
        <end position="11"/>
    </location>
</feature>
<accession>A0A8X6V243</accession>
<name>A0A8X6V243_TRICX</name>
<dbReference type="AlphaFoldDB" id="A0A8X6V243"/>
<dbReference type="Proteomes" id="UP000887159">
    <property type="component" value="Unassembled WGS sequence"/>
</dbReference>
<dbReference type="EMBL" id="BMAU01021097">
    <property type="protein sequence ID" value="GFX90374.1"/>
    <property type="molecule type" value="Genomic_DNA"/>
</dbReference>
<protein>
    <submittedName>
        <fullName evidence="2">Uncharacterized protein</fullName>
    </submittedName>
</protein>
<gene>
    <name evidence="2" type="ORF">TNCV_577371</name>
</gene>
<feature type="region of interest" description="Disordered" evidence="1">
    <location>
        <begin position="1"/>
        <end position="41"/>
    </location>
</feature>
<proteinExistence type="predicted"/>
<keyword evidence="3" id="KW-1185">Reference proteome</keyword>
<sequence>MSNHQRLDDGMSWRIDTGSIERKPGQGRPKATTARRRSPFVDYSEAQQRGYSFSALSLLACSHRNLGIKGNCFKKSLREGCLPEGLLFAFRSVSHEQESALAWCRHHRDWSIDQWATAFCSPMSPVSA</sequence>
<comment type="caution">
    <text evidence="2">The sequence shown here is derived from an EMBL/GenBank/DDBJ whole genome shotgun (WGS) entry which is preliminary data.</text>
</comment>
<organism evidence="2 3">
    <name type="scientific">Trichonephila clavipes</name>
    <name type="common">Golden silk orbweaver</name>
    <name type="synonym">Nephila clavipes</name>
    <dbReference type="NCBI Taxonomy" id="2585209"/>
    <lineage>
        <taxon>Eukaryota</taxon>
        <taxon>Metazoa</taxon>
        <taxon>Ecdysozoa</taxon>
        <taxon>Arthropoda</taxon>
        <taxon>Chelicerata</taxon>
        <taxon>Arachnida</taxon>
        <taxon>Araneae</taxon>
        <taxon>Araneomorphae</taxon>
        <taxon>Entelegynae</taxon>
        <taxon>Araneoidea</taxon>
        <taxon>Nephilidae</taxon>
        <taxon>Trichonephila</taxon>
    </lineage>
</organism>
<evidence type="ECO:0000313" key="3">
    <source>
        <dbReference type="Proteomes" id="UP000887159"/>
    </source>
</evidence>